<dbReference type="EMBL" id="SLUM01000009">
    <property type="protein sequence ID" value="TCL57816.1"/>
    <property type="molecule type" value="Genomic_DNA"/>
</dbReference>
<dbReference type="STRING" id="1650663.GCA_001486665_01161"/>
<keyword evidence="1" id="KW-0472">Membrane</keyword>
<organism evidence="2 3">
    <name type="scientific">Allofournierella massiliensis</name>
    <dbReference type="NCBI Taxonomy" id="1650663"/>
    <lineage>
        <taxon>Bacteria</taxon>
        <taxon>Bacillati</taxon>
        <taxon>Bacillota</taxon>
        <taxon>Clostridia</taxon>
        <taxon>Eubacteriales</taxon>
        <taxon>Oscillospiraceae</taxon>
        <taxon>Allofournierella</taxon>
    </lineage>
</organism>
<evidence type="ECO:0000313" key="3">
    <source>
        <dbReference type="Proteomes" id="UP000295184"/>
    </source>
</evidence>
<feature type="transmembrane region" description="Helical" evidence="1">
    <location>
        <begin position="491"/>
        <end position="512"/>
    </location>
</feature>
<feature type="transmembrane region" description="Helical" evidence="1">
    <location>
        <begin position="455"/>
        <end position="476"/>
    </location>
</feature>
<accession>A0A4R1QV29</accession>
<feature type="transmembrane region" description="Helical" evidence="1">
    <location>
        <begin position="304"/>
        <end position="330"/>
    </location>
</feature>
<feature type="transmembrane region" description="Helical" evidence="1">
    <location>
        <begin position="81"/>
        <end position="99"/>
    </location>
</feature>
<sequence length="555" mass="60951">MTQQNILARLRRLPGGVFWLLGWLCACAGAVCFAYYWRVFYYLEGRIGALPLTVAIVGLASAATLAVFLLVRFVRQLDTRAAICIFLCGALFCFANPPLQTPDETNHFLRSYSLSLGHLDFDASRTYPDDVAKLVESFPGAWVNSHTSQGMTTDEDGNPSVYTTEGYALKQQGEGGPVSGVADGFAAYFDGQPAEHSVSEPYFFMTISMAPQALGILIARLLGFGALGCMYAARLANLAAYAALCWLALRNCRRYKPVFLAFMLLPLSLYMAASVSYDATLLGFYYLVASFYCKDEITDRDIGLFLFAFVMMNVAKPYINLLWLVLPIVLPKSAWKTRWKKWQLALACLVGGFALGKFFDWYGTAFRYNYPYVGRQIAGASEVDQLAFILSNPLRYIAVLLGTFYENNFYVGQMGVFGALDLEVPFISLISPMLLLFGAVLSVHEKSSLKPAPALGLGALSVLYIAGAATAMYITSTPVGMIRIIGVQARYFLPAFLMLTVLLAAVLSHVLEPRLSAGQKKPQAVALWTFAAFGMLGAVLLFQHYFIGPVFVLPA</sequence>
<comment type="caution">
    <text evidence="2">The sequence shown here is derived from an EMBL/GenBank/DDBJ whole genome shotgun (WGS) entry which is preliminary data.</text>
</comment>
<name>A0A4R1QV29_9FIRM</name>
<protein>
    <submittedName>
        <fullName evidence="2">Putative membrane protein DUF2142</fullName>
    </submittedName>
</protein>
<dbReference type="RefSeq" id="WP_058963638.1">
    <property type="nucleotide sequence ID" value="NZ_CABKVM010000015.1"/>
</dbReference>
<evidence type="ECO:0000256" key="1">
    <source>
        <dbReference type="SAM" id="Phobius"/>
    </source>
</evidence>
<dbReference type="Pfam" id="PF09913">
    <property type="entry name" value="DUF2142"/>
    <property type="match status" value="1"/>
</dbReference>
<keyword evidence="1" id="KW-0812">Transmembrane</keyword>
<evidence type="ECO:0000313" key="2">
    <source>
        <dbReference type="EMBL" id="TCL57816.1"/>
    </source>
</evidence>
<feature type="transmembrane region" description="Helical" evidence="1">
    <location>
        <begin position="16"/>
        <end position="37"/>
    </location>
</feature>
<dbReference type="InterPro" id="IPR018674">
    <property type="entry name" value="DUF2142_membrane"/>
</dbReference>
<dbReference type="Proteomes" id="UP000295184">
    <property type="component" value="Unassembled WGS sequence"/>
</dbReference>
<reference evidence="2 3" key="1">
    <citation type="submission" date="2019-03" db="EMBL/GenBank/DDBJ databases">
        <title>Genomic Encyclopedia of Type Strains, Phase IV (KMG-IV): sequencing the most valuable type-strain genomes for metagenomic binning, comparative biology and taxonomic classification.</title>
        <authorList>
            <person name="Goeker M."/>
        </authorList>
    </citation>
    <scope>NUCLEOTIDE SEQUENCE [LARGE SCALE GENOMIC DNA]</scope>
    <source>
        <strain evidence="2 3">DSM 100451</strain>
    </source>
</reference>
<keyword evidence="1" id="KW-1133">Transmembrane helix</keyword>
<feature type="transmembrane region" description="Helical" evidence="1">
    <location>
        <begin position="342"/>
        <end position="365"/>
    </location>
</feature>
<feature type="transmembrane region" description="Helical" evidence="1">
    <location>
        <begin position="425"/>
        <end position="443"/>
    </location>
</feature>
<dbReference type="AlphaFoldDB" id="A0A4R1QV29"/>
<gene>
    <name evidence="2" type="ORF">EDD77_10990</name>
</gene>
<feature type="transmembrane region" description="Helical" evidence="1">
    <location>
        <begin position="524"/>
        <end position="547"/>
    </location>
</feature>
<proteinExistence type="predicted"/>
<feature type="transmembrane region" description="Helical" evidence="1">
    <location>
        <begin position="49"/>
        <end position="74"/>
    </location>
</feature>